<gene>
    <name evidence="5" type="ORF">D8674_041345</name>
</gene>
<dbReference type="Pfam" id="PF25597">
    <property type="entry name" value="SH3_retrovirus"/>
    <property type="match status" value="1"/>
</dbReference>
<feature type="domain" description="Integrase catalytic" evidence="4">
    <location>
        <begin position="498"/>
        <end position="593"/>
    </location>
</feature>
<dbReference type="InterPro" id="IPR012337">
    <property type="entry name" value="RNaseH-like_sf"/>
</dbReference>
<dbReference type="Proteomes" id="UP000327157">
    <property type="component" value="Unassembled WGS sequence"/>
</dbReference>
<dbReference type="EMBL" id="SMOL01000374">
    <property type="protein sequence ID" value="KAB2619839.1"/>
    <property type="molecule type" value="Genomic_DNA"/>
</dbReference>
<keyword evidence="6" id="KW-1185">Reference proteome</keyword>
<dbReference type="InterPro" id="IPR039537">
    <property type="entry name" value="Retrotran_Ty1/copia-like"/>
</dbReference>
<keyword evidence="2" id="KW-0862">Zinc</keyword>
<dbReference type="GO" id="GO:0008270">
    <property type="term" value="F:zinc ion binding"/>
    <property type="evidence" value="ECO:0007669"/>
    <property type="project" value="UniProtKB-KW"/>
</dbReference>
<dbReference type="InterPro" id="IPR001878">
    <property type="entry name" value="Znf_CCHC"/>
</dbReference>
<dbReference type="Gene3D" id="3.30.420.10">
    <property type="entry name" value="Ribonuclease H-like superfamily/Ribonuclease H"/>
    <property type="match status" value="1"/>
</dbReference>
<dbReference type="SUPFAM" id="SSF53098">
    <property type="entry name" value="Ribonuclease H-like"/>
    <property type="match status" value="1"/>
</dbReference>
<dbReference type="GO" id="GO:0006508">
    <property type="term" value="P:proteolysis"/>
    <property type="evidence" value="ECO:0007669"/>
    <property type="project" value="UniProtKB-KW"/>
</dbReference>
<protein>
    <recommendedName>
        <fullName evidence="7">Integrase catalytic domain-containing protein</fullName>
    </recommendedName>
</protein>
<keyword evidence="2" id="KW-0479">Metal-binding</keyword>
<dbReference type="GO" id="GO:0008233">
    <property type="term" value="F:peptidase activity"/>
    <property type="evidence" value="ECO:0007669"/>
    <property type="project" value="UniProtKB-KW"/>
</dbReference>
<comment type="caution">
    <text evidence="5">The sequence shown here is derived from an EMBL/GenBank/DDBJ whole genome shotgun (WGS) entry which is preliminary data.</text>
</comment>
<evidence type="ECO:0000259" key="4">
    <source>
        <dbReference type="PROSITE" id="PS50994"/>
    </source>
</evidence>
<reference evidence="5 6" key="2">
    <citation type="submission" date="2019-11" db="EMBL/GenBank/DDBJ databases">
        <title>A de novo genome assembly of a pear dwarfing rootstock.</title>
        <authorList>
            <person name="Wang F."/>
            <person name="Wang J."/>
            <person name="Li S."/>
            <person name="Zhang Y."/>
            <person name="Fang M."/>
            <person name="Ma L."/>
            <person name="Zhao Y."/>
            <person name="Jiang S."/>
        </authorList>
    </citation>
    <scope>NUCLEOTIDE SEQUENCE [LARGE SCALE GENOMIC DNA]</scope>
    <source>
        <strain evidence="5">S2</strain>
        <tissue evidence="5">Leaf</tissue>
    </source>
</reference>
<dbReference type="PANTHER" id="PTHR42648">
    <property type="entry name" value="TRANSPOSASE, PUTATIVE-RELATED"/>
    <property type="match status" value="1"/>
</dbReference>
<dbReference type="InterPro" id="IPR054722">
    <property type="entry name" value="PolX-like_BBD"/>
</dbReference>
<evidence type="ECO:0000313" key="6">
    <source>
        <dbReference type="Proteomes" id="UP000327157"/>
    </source>
</evidence>
<evidence type="ECO:0000313" key="5">
    <source>
        <dbReference type="EMBL" id="KAB2619839.1"/>
    </source>
</evidence>
<proteinExistence type="predicted"/>
<accession>A0A5N5GW48</accession>
<keyword evidence="2" id="KW-0863">Zinc-finger</keyword>
<evidence type="ECO:0000256" key="2">
    <source>
        <dbReference type="PROSITE-ProRule" id="PRU00047"/>
    </source>
</evidence>
<feature type="domain" description="CCHC-type" evidence="3">
    <location>
        <begin position="109"/>
        <end position="122"/>
    </location>
</feature>
<dbReference type="InterPro" id="IPR057670">
    <property type="entry name" value="SH3_retrovirus"/>
</dbReference>
<name>A0A5N5GW48_9ROSA</name>
<dbReference type="AlphaFoldDB" id="A0A5N5GW48"/>
<dbReference type="PROSITE" id="PS50158">
    <property type="entry name" value="ZF_CCHC"/>
    <property type="match status" value="1"/>
</dbReference>
<dbReference type="Pfam" id="PF22936">
    <property type="entry name" value="Pol_BBD"/>
    <property type="match status" value="1"/>
</dbReference>
<dbReference type="OrthoDB" id="1166510at2759"/>
<keyword evidence="1" id="KW-0378">Hydrolase</keyword>
<sequence>MFDVALLSKLETNSKFFMRVINKLTNEALGLRKPINEATIVQKILKCLSKRFQAKKAAIQEFKDLNKIKLGKLVGKLITYEMELDMHEVTPRREKKQPFVVFRIVSGPCFACGGSGHCSADCANTKLLGQKREKEMMVALSDDNEQGFVQSDQLSDDKEKVVTFVAPIKEVSLSDDDSVLNGNEDKTYDELCIKIKLDEKIGYLEAHVEELNGRAHNCNGKVEDKDAIFTLEAPDQVDRLIFEINRIAQLVHASSSGNIKLSSKWVENDTKWCLVVLNVVSFNKPNVWYLNKGCSHHMTEDNEAFSSIALFIGGGVMFGGGDKSQIIGKNDVKIPRLPKLENCHKAIDEASVLWHKGLGHVNFKDPNKLSKYEVPSLESFGDDLLPYQEKNKLNLDDESLLPIHHKKENLELDDEIATLNEFHSSIKIIALATSSTIFEDMLLRKKRRKHHHNQVLVEIQRTIFKVPQRKPLLLTKFLTVYKVMLNESLSSHPALVRIRTDHGIEFENAHFDDLCSTNGIKHKFSAPITPQQNGVVERKIHVLIEMTRVVLNSKNLAKHFWAEAMNIACYISYRVFLRPGTNVTPYELWRGKKPMLKYFKVFGSVCYIMRDREHLAKFDTKSDEAILLGYSNISRTYRVYNLMTKTIMEFINVKIDDTDIPPSLATENDDVLFLFSKDNSDVSGELSVVSESGNESELSTDQDSHVLFKDKPKWARGHRDEEIMGLIDKSIRTRRQITDEVANVKSHVVIAQVYVDDIVVGPTFDSLVKQFIDMMTSELEMSLVGELNYFLGLQVKQENDARMRAGSIEEWAPWHEAFGALKDEFKNNVKVLNSIEESLSQGKAFIFRTDFKGDGSHEVAGLQACSLRSMLINSLAKRLEKLRNTMFGHHLEKDKDIMGQTSKVRKIKCAFELKHKELEHERSKLKKICHGSLKEIANCLQLAANQMQADVSSVHLER</sequence>
<dbReference type="GO" id="GO:0015074">
    <property type="term" value="P:DNA integration"/>
    <property type="evidence" value="ECO:0007669"/>
    <property type="project" value="InterPro"/>
</dbReference>
<organism evidence="5 6">
    <name type="scientific">Pyrus ussuriensis x Pyrus communis</name>
    <dbReference type="NCBI Taxonomy" id="2448454"/>
    <lineage>
        <taxon>Eukaryota</taxon>
        <taxon>Viridiplantae</taxon>
        <taxon>Streptophyta</taxon>
        <taxon>Embryophyta</taxon>
        <taxon>Tracheophyta</taxon>
        <taxon>Spermatophyta</taxon>
        <taxon>Magnoliopsida</taxon>
        <taxon>eudicotyledons</taxon>
        <taxon>Gunneridae</taxon>
        <taxon>Pentapetalae</taxon>
        <taxon>rosids</taxon>
        <taxon>fabids</taxon>
        <taxon>Rosales</taxon>
        <taxon>Rosaceae</taxon>
        <taxon>Amygdaloideae</taxon>
        <taxon>Maleae</taxon>
        <taxon>Pyrus</taxon>
    </lineage>
</organism>
<keyword evidence="1" id="KW-0645">Protease</keyword>
<dbReference type="PROSITE" id="PS50994">
    <property type="entry name" value="INTEGRASE"/>
    <property type="match status" value="1"/>
</dbReference>
<dbReference type="PANTHER" id="PTHR42648:SF21">
    <property type="entry name" value="CYSTEINE-RICH RLK (RECEPTOR-LIKE PROTEIN KINASE) 8"/>
    <property type="match status" value="1"/>
</dbReference>
<evidence type="ECO:0000256" key="1">
    <source>
        <dbReference type="ARBA" id="ARBA00022670"/>
    </source>
</evidence>
<dbReference type="InterPro" id="IPR001584">
    <property type="entry name" value="Integrase_cat-core"/>
</dbReference>
<reference evidence="5 6" key="1">
    <citation type="submission" date="2019-09" db="EMBL/GenBank/DDBJ databases">
        <authorList>
            <person name="Ou C."/>
        </authorList>
    </citation>
    <scope>NUCLEOTIDE SEQUENCE [LARGE SCALE GENOMIC DNA]</scope>
    <source>
        <strain evidence="5">S2</strain>
        <tissue evidence="5">Leaf</tissue>
    </source>
</reference>
<dbReference type="GO" id="GO:0003676">
    <property type="term" value="F:nucleic acid binding"/>
    <property type="evidence" value="ECO:0007669"/>
    <property type="project" value="InterPro"/>
</dbReference>
<evidence type="ECO:0000259" key="3">
    <source>
        <dbReference type="PROSITE" id="PS50158"/>
    </source>
</evidence>
<evidence type="ECO:0008006" key="7">
    <source>
        <dbReference type="Google" id="ProtNLM"/>
    </source>
</evidence>
<dbReference type="InterPro" id="IPR036397">
    <property type="entry name" value="RNaseH_sf"/>
</dbReference>